<keyword evidence="8" id="KW-1185">Reference proteome</keyword>
<gene>
    <name evidence="7" type="ORF">DAT39_020026</name>
</gene>
<dbReference type="CDD" id="cd00272">
    <property type="entry name" value="Chemokine_CC"/>
    <property type="match status" value="1"/>
</dbReference>
<comment type="subcellular location">
    <subcellularLocation>
        <location evidence="4">Secreted</location>
    </subcellularLocation>
</comment>
<evidence type="ECO:0000256" key="1">
    <source>
        <dbReference type="ARBA" id="ARBA00010868"/>
    </source>
</evidence>
<keyword evidence="4" id="KW-0145">Chemotaxis</keyword>
<proteinExistence type="inferred from homology"/>
<evidence type="ECO:0000256" key="3">
    <source>
        <dbReference type="ARBA" id="ARBA00023157"/>
    </source>
</evidence>
<dbReference type="GO" id="GO:0008009">
    <property type="term" value="F:chemokine activity"/>
    <property type="evidence" value="ECO:0007669"/>
    <property type="project" value="InterPro"/>
</dbReference>
<dbReference type="AlphaFoldDB" id="A0A8J4X1G3"/>
<dbReference type="InterPro" id="IPR039809">
    <property type="entry name" value="Chemokine_b/g/d"/>
</dbReference>
<dbReference type="Gene3D" id="2.40.50.40">
    <property type="match status" value="1"/>
</dbReference>
<keyword evidence="2 4" id="KW-0202">Cytokine</keyword>
<dbReference type="Pfam" id="PF00048">
    <property type="entry name" value="IL8"/>
    <property type="match status" value="1"/>
</dbReference>
<name>A0A8J4X1G3_CLAMG</name>
<dbReference type="SMART" id="SM00199">
    <property type="entry name" value="SCY"/>
    <property type="match status" value="1"/>
</dbReference>
<reference evidence="7" key="1">
    <citation type="submission" date="2020-07" db="EMBL/GenBank/DDBJ databases">
        <title>Clarias magur genome sequencing, assembly and annotation.</title>
        <authorList>
            <person name="Kushwaha B."/>
            <person name="Kumar R."/>
            <person name="Das P."/>
            <person name="Joshi C.G."/>
            <person name="Kumar D."/>
            <person name="Nagpure N.S."/>
            <person name="Pandey M."/>
            <person name="Agarwal S."/>
            <person name="Srivastava S."/>
            <person name="Singh M."/>
            <person name="Sahoo L."/>
            <person name="Jayasankar P."/>
            <person name="Meher P.K."/>
            <person name="Koringa P.G."/>
            <person name="Iquebal M.A."/>
            <person name="Das S.P."/>
            <person name="Bit A."/>
            <person name="Patnaik S."/>
            <person name="Patel N."/>
            <person name="Shah T.M."/>
            <person name="Hinsu A."/>
            <person name="Jena J.K."/>
        </authorList>
    </citation>
    <scope>NUCLEOTIDE SEQUENCE</scope>
    <source>
        <strain evidence="7">CIFAMagur01</strain>
        <tissue evidence="7">Testis</tissue>
    </source>
</reference>
<comment type="similarity">
    <text evidence="1 4">Belongs to the intercrine beta (chemokine CC) family.</text>
</comment>
<evidence type="ECO:0000259" key="6">
    <source>
        <dbReference type="SMART" id="SM00199"/>
    </source>
</evidence>
<dbReference type="GO" id="GO:0005615">
    <property type="term" value="C:extracellular space"/>
    <property type="evidence" value="ECO:0007669"/>
    <property type="project" value="UniProtKB-KW"/>
</dbReference>
<dbReference type="PROSITE" id="PS00472">
    <property type="entry name" value="SMALL_CYTOKINES_CC"/>
    <property type="match status" value="1"/>
</dbReference>
<protein>
    <recommendedName>
        <fullName evidence="4">C-C motif chemokine</fullName>
    </recommendedName>
</protein>
<keyword evidence="4" id="KW-0964">Secreted</keyword>
<dbReference type="InterPro" id="IPR000827">
    <property type="entry name" value="Chemokine_CC_CS"/>
</dbReference>
<feature type="signal peptide" evidence="5">
    <location>
        <begin position="1"/>
        <end position="15"/>
    </location>
</feature>
<organism evidence="7 8">
    <name type="scientific">Clarias magur</name>
    <name type="common">Asian catfish</name>
    <name type="synonym">Macropteronotus magur</name>
    <dbReference type="NCBI Taxonomy" id="1594786"/>
    <lineage>
        <taxon>Eukaryota</taxon>
        <taxon>Metazoa</taxon>
        <taxon>Chordata</taxon>
        <taxon>Craniata</taxon>
        <taxon>Vertebrata</taxon>
        <taxon>Euteleostomi</taxon>
        <taxon>Actinopterygii</taxon>
        <taxon>Neopterygii</taxon>
        <taxon>Teleostei</taxon>
        <taxon>Ostariophysi</taxon>
        <taxon>Siluriformes</taxon>
        <taxon>Clariidae</taxon>
        <taxon>Clarias</taxon>
    </lineage>
</organism>
<dbReference type="EMBL" id="QNUK01000703">
    <property type="protein sequence ID" value="KAF5890268.1"/>
    <property type="molecule type" value="Genomic_DNA"/>
</dbReference>
<dbReference type="GO" id="GO:0006955">
    <property type="term" value="P:immune response"/>
    <property type="evidence" value="ECO:0007669"/>
    <property type="project" value="InterPro"/>
</dbReference>
<evidence type="ECO:0000313" key="8">
    <source>
        <dbReference type="Proteomes" id="UP000727407"/>
    </source>
</evidence>
<dbReference type="SUPFAM" id="SSF54117">
    <property type="entry name" value="Interleukin 8-like chemokines"/>
    <property type="match status" value="1"/>
</dbReference>
<accession>A0A8J4X1G3</accession>
<evidence type="ECO:0000256" key="2">
    <source>
        <dbReference type="ARBA" id="ARBA00022514"/>
    </source>
</evidence>
<dbReference type="PANTHER" id="PTHR12015">
    <property type="entry name" value="SMALL INDUCIBLE CYTOKINE A"/>
    <property type="match status" value="1"/>
</dbReference>
<sequence length="91" mass="10192">MVLLVLTFLKSYTSAENANGAVACCFTFLEYELPLGLITEYRETGQDCTTPGIIFIMKSGHHHCADPGVQWVKEHMDKIGKSLLENWARNS</sequence>
<dbReference type="OrthoDB" id="9447832at2759"/>
<dbReference type="Proteomes" id="UP000727407">
    <property type="component" value="Unassembled WGS sequence"/>
</dbReference>
<dbReference type="InterPro" id="IPR001811">
    <property type="entry name" value="Chemokine_IL8-like_dom"/>
</dbReference>
<evidence type="ECO:0000313" key="7">
    <source>
        <dbReference type="EMBL" id="KAF5890268.1"/>
    </source>
</evidence>
<dbReference type="InterPro" id="IPR036048">
    <property type="entry name" value="Interleukin_8-like_sf"/>
</dbReference>
<keyword evidence="3" id="KW-1015">Disulfide bond</keyword>
<feature type="chain" id="PRO_5035233521" description="C-C motif chemokine" evidence="5">
    <location>
        <begin position="16"/>
        <end position="91"/>
    </location>
</feature>
<comment type="caution">
    <text evidence="7">The sequence shown here is derived from an EMBL/GenBank/DDBJ whole genome shotgun (WGS) entry which is preliminary data.</text>
</comment>
<evidence type="ECO:0000256" key="5">
    <source>
        <dbReference type="SAM" id="SignalP"/>
    </source>
</evidence>
<evidence type="ECO:0000256" key="4">
    <source>
        <dbReference type="RuleBase" id="RU361150"/>
    </source>
</evidence>
<feature type="domain" description="Chemokine interleukin-8-like" evidence="6">
    <location>
        <begin position="21"/>
        <end position="79"/>
    </location>
</feature>
<keyword evidence="5" id="KW-0732">Signal</keyword>